<dbReference type="RefSeq" id="WP_019964694.1">
    <property type="nucleotide sequence ID" value="NZ_UGSK01000001.1"/>
</dbReference>
<dbReference type="OrthoDB" id="9997154at2"/>
<evidence type="ECO:0000313" key="2">
    <source>
        <dbReference type="Proteomes" id="UP000255000"/>
    </source>
</evidence>
<proteinExistence type="predicted"/>
<name>A0A378ZWQ5_9HYPH</name>
<organism evidence="1 2">
    <name type="scientific">Pannonibacter phragmitetus</name>
    <dbReference type="NCBI Taxonomy" id="121719"/>
    <lineage>
        <taxon>Bacteria</taxon>
        <taxon>Pseudomonadati</taxon>
        <taxon>Pseudomonadota</taxon>
        <taxon>Alphaproteobacteria</taxon>
        <taxon>Hyphomicrobiales</taxon>
        <taxon>Stappiaceae</taxon>
        <taxon>Pannonibacter</taxon>
    </lineage>
</organism>
<accession>A0A378ZWQ5</accession>
<protein>
    <submittedName>
        <fullName evidence="1">Uncharacterized protein</fullName>
    </submittedName>
</protein>
<gene>
    <name evidence="1" type="ORF">NCTC13350_02353</name>
</gene>
<dbReference type="EMBL" id="UGSK01000001">
    <property type="protein sequence ID" value="SUB01413.1"/>
    <property type="molecule type" value="Genomic_DNA"/>
</dbReference>
<dbReference type="Proteomes" id="UP000255000">
    <property type="component" value="Unassembled WGS sequence"/>
</dbReference>
<evidence type="ECO:0000313" key="1">
    <source>
        <dbReference type="EMBL" id="SUB01413.1"/>
    </source>
</evidence>
<reference evidence="1 2" key="1">
    <citation type="submission" date="2018-06" db="EMBL/GenBank/DDBJ databases">
        <authorList>
            <consortium name="Pathogen Informatics"/>
            <person name="Doyle S."/>
        </authorList>
    </citation>
    <scope>NUCLEOTIDE SEQUENCE [LARGE SCALE GENOMIC DNA]</scope>
    <source>
        <strain evidence="1 2">NCTC13350</strain>
    </source>
</reference>
<dbReference type="AlphaFoldDB" id="A0A378ZWQ5"/>
<sequence>MPLYQINAALGTASMSISQVIQQANAGNAGPTPVINPNPNPNYLWVNQLGRQTIDATQNPSSTAAMGLITCASVVMVSANPNDPPVASVYHANAGVITGVNLNQMRLAITQNPNNLPAWEDLMVTYAVTQPWDQGYMDAINVMTGFGIPANRIAWLSQIPIGCFGINSIGQVGVPGAA</sequence>